<accession>A0ABQ2VI27</accession>
<evidence type="ECO:0000313" key="2">
    <source>
        <dbReference type="EMBL" id="GGU88179.1"/>
    </source>
</evidence>
<name>A0ABQ2VI27_9PSEU</name>
<dbReference type="Proteomes" id="UP000649573">
    <property type="component" value="Unassembled WGS sequence"/>
</dbReference>
<evidence type="ECO:0000256" key="1">
    <source>
        <dbReference type="SAM" id="MobiDB-lite"/>
    </source>
</evidence>
<evidence type="ECO:0000313" key="3">
    <source>
        <dbReference type="Proteomes" id="UP000649573"/>
    </source>
</evidence>
<dbReference type="EMBL" id="BMRE01000130">
    <property type="protein sequence ID" value="GGU88179.1"/>
    <property type="molecule type" value="Genomic_DNA"/>
</dbReference>
<proteinExistence type="predicted"/>
<feature type="compositionally biased region" description="Polar residues" evidence="1">
    <location>
        <begin position="254"/>
        <end position="272"/>
    </location>
</feature>
<feature type="region of interest" description="Disordered" evidence="1">
    <location>
        <begin position="250"/>
        <end position="272"/>
    </location>
</feature>
<comment type="caution">
    <text evidence="2">The sequence shown here is derived from an EMBL/GenBank/DDBJ whole genome shotgun (WGS) entry which is preliminary data.</text>
</comment>
<reference evidence="3" key="1">
    <citation type="journal article" date="2019" name="Int. J. Syst. Evol. Microbiol.">
        <title>The Global Catalogue of Microorganisms (GCM) 10K type strain sequencing project: providing services to taxonomists for standard genome sequencing and annotation.</title>
        <authorList>
            <consortium name="The Broad Institute Genomics Platform"/>
            <consortium name="The Broad Institute Genome Sequencing Center for Infectious Disease"/>
            <person name="Wu L."/>
            <person name="Ma J."/>
        </authorList>
    </citation>
    <scope>NUCLEOTIDE SEQUENCE [LARGE SCALE GENOMIC DNA]</scope>
    <source>
        <strain evidence="3">JCM 3296</strain>
    </source>
</reference>
<gene>
    <name evidence="2" type="ORF">GCM10010178_92250</name>
</gene>
<sequence length="272" mass="29046">MVANAADGTSIDEAEAYSASQWAMASAGTSAPPVALMFDTSGAKFETPIADGTTAKVSGDRLRMPLVMSSMFRHLTGSPVRPHLIMLSNDASVPAGSTGEANRRPLTQLRDHNLNYARTTTGQQLDRMVGYHFGSPVVNSAADDVQITIETFLRSDYRWSLDQAIEANLHNHGHNLPAVKLWLESQPGSAEPELVFVDALAAIQEYRKRLADPSVAGGDRQLAESRCSVLSSTRGRPSSRSLALSCRSPARCGTSGTTAGPRASRSSTAWGM</sequence>
<organism evidence="2 3">
    <name type="scientific">Lentzea flava</name>
    <dbReference type="NCBI Taxonomy" id="103732"/>
    <lineage>
        <taxon>Bacteria</taxon>
        <taxon>Bacillati</taxon>
        <taxon>Actinomycetota</taxon>
        <taxon>Actinomycetes</taxon>
        <taxon>Pseudonocardiales</taxon>
        <taxon>Pseudonocardiaceae</taxon>
        <taxon>Lentzea</taxon>
    </lineage>
</organism>
<protein>
    <submittedName>
        <fullName evidence="2">Uncharacterized protein</fullName>
    </submittedName>
</protein>
<keyword evidence="3" id="KW-1185">Reference proteome</keyword>